<dbReference type="PANTHER" id="PTHR12818:SF0">
    <property type="entry name" value="TRNA (ADENINE(37)-N6)-METHYLTRANSFERASE"/>
    <property type="match status" value="1"/>
</dbReference>
<dbReference type="InterPro" id="IPR036413">
    <property type="entry name" value="YaeB-like_sf"/>
</dbReference>
<dbReference type="PROSITE" id="PS51668">
    <property type="entry name" value="TSAA_2"/>
    <property type="match status" value="1"/>
</dbReference>
<sequence>MMELKPIAFIKSPRKIPEDDHWGDINSIITLADNMPQESLQGIELFSHVEIIFYFHLVEAERIEYGARHPRNDESLPKMGIFAQRGKNRPNRLGVTTVKIIKREGNSLYVSGLDAIDGTPVVDIKPVMKEFLPRESVEQPTWVSEIMRNYW</sequence>
<accession>A0ABR9QD80</accession>
<dbReference type="CDD" id="cd09281">
    <property type="entry name" value="UPF0066"/>
    <property type="match status" value="1"/>
</dbReference>
<evidence type="ECO:0000313" key="5">
    <source>
        <dbReference type="Proteomes" id="UP001516662"/>
    </source>
</evidence>
<comment type="caution">
    <text evidence="4">The sequence shown here is derived from an EMBL/GenBank/DDBJ whole genome shotgun (WGS) entry which is preliminary data.</text>
</comment>
<protein>
    <submittedName>
        <fullName evidence="4">tRNA (N6-threonylcarbamoyladenosine(37)-N6)-methyltransferase TrmO</fullName>
    </submittedName>
</protein>
<reference evidence="4 5" key="1">
    <citation type="submission" date="2020-10" db="EMBL/GenBank/DDBJ databases">
        <title>Bacillus sp. HD4P25, an endophyte from a halophyte.</title>
        <authorList>
            <person name="Sun J.-Q."/>
        </authorList>
    </citation>
    <scope>NUCLEOTIDE SEQUENCE [LARGE SCALE GENOMIC DNA]</scope>
    <source>
        <strain evidence="4 5">YIM 93174</strain>
    </source>
</reference>
<evidence type="ECO:0000256" key="1">
    <source>
        <dbReference type="ARBA" id="ARBA00022691"/>
    </source>
</evidence>
<dbReference type="Pfam" id="PF01980">
    <property type="entry name" value="TrmO_N"/>
    <property type="match status" value="1"/>
</dbReference>
<keyword evidence="5" id="KW-1185">Reference proteome</keyword>
<dbReference type="NCBIfam" id="TIGR00104">
    <property type="entry name" value="tRNA_TsaA"/>
    <property type="match status" value="1"/>
</dbReference>
<dbReference type="InterPro" id="IPR040372">
    <property type="entry name" value="YaeB-like"/>
</dbReference>
<dbReference type="InterPro" id="IPR036414">
    <property type="entry name" value="YaeB_N_sf"/>
</dbReference>
<feature type="domain" description="TsaA-like" evidence="3">
    <location>
        <begin position="4"/>
        <end position="136"/>
    </location>
</feature>
<dbReference type="SUPFAM" id="SSF118196">
    <property type="entry name" value="YaeB-like"/>
    <property type="match status" value="1"/>
</dbReference>
<gene>
    <name evidence="4" type="primary">tsaA</name>
    <name evidence="4" type="ORF">IMZ08_00110</name>
</gene>
<dbReference type="RefSeq" id="WP_193533985.1">
    <property type="nucleotide sequence ID" value="NZ_JADCLJ010000001.1"/>
</dbReference>
<dbReference type="EMBL" id="JADCLJ010000001">
    <property type="protein sequence ID" value="MBE4906458.1"/>
    <property type="molecule type" value="Genomic_DNA"/>
</dbReference>
<comment type="similarity">
    <text evidence="2">Belongs to the tRNA methyltransferase O family.</text>
</comment>
<evidence type="ECO:0000313" key="4">
    <source>
        <dbReference type="EMBL" id="MBE4906458.1"/>
    </source>
</evidence>
<dbReference type="Proteomes" id="UP001516662">
    <property type="component" value="Unassembled WGS sequence"/>
</dbReference>
<organism evidence="4 5">
    <name type="scientific">Litchfieldia luteola</name>
    <dbReference type="NCBI Taxonomy" id="682179"/>
    <lineage>
        <taxon>Bacteria</taxon>
        <taxon>Bacillati</taxon>
        <taxon>Bacillota</taxon>
        <taxon>Bacilli</taxon>
        <taxon>Bacillales</taxon>
        <taxon>Bacillaceae</taxon>
        <taxon>Litchfieldia</taxon>
    </lineage>
</organism>
<evidence type="ECO:0000256" key="2">
    <source>
        <dbReference type="ARBA" id="ARBA00033753"/>
    </source>
</evidence>
<evidence type="ECO:0000259" key="3">
    <source>
        <dbReference type="PROSITE" id="PS51668"/>
    </source>
</evidence>
<dbReference type="InterPro" id="IPR023370">
    <property type="entry name" value="TrmO-like_N"/>
</dbReference>
<dbReference type="Gene3D" id="2.40.30.70">
    <property type="entry name" value="YaeB-like"/>
    <property type="match status" value="1"/>
</dbReference>
<name>A0ABR9QD80_9BACI</name>
<keyword evidence="1" id="KW-0949">S-adenosyl-L-methionine</keyword>
<proteinExistence type="inferred from homology"/>
<dbReference type="PANTHER" id="PTHR12818">
    <property type="entry name" value="TRNA (ADENINE(37)-N6)-METHYLTRANSFERASE"/>
    <property type="match status" value="1"/>
</dbReference>